<accession>A0AAV9A8C0</accession>
<organism evidence="1 2">
    <name type="scientific">Acorus gramineus</name>
    <name type="common">Dwarf sweet flag</name>
    <dbReference type="NCBI Taxonomy" id="55184"/>
    <lineage>
        <taxon>Eukaryota</taxon>
        <taxon>Viridiplantae</taxon>
        <taxon>Streptophyta</taxon>
        <taxon>Embryophyta</taxon>
        <taxon>Tracheophyta</taxon>
        <taxon>Spermatophyta</taxon>
        <taxon>Magnoliopsida</taxon>
        <taxon>Liliopsida</taxon>
        <taxon>Acoraceae</taxon>
        <taxon>Acorus</taxon>
    </lineage>
</organism>
<evidence type="ECO:0000313" key="1">
    <source>
        <dbReference type="EMBL" id="KAK1260378.1"/>
    </source>
</evidence>
<reference evidence="1" key="2">
    <citation type="submission" date="2023-06" db="EMBL/GenBank/DDBJ databases">
        <authorList>
            <person name="Ma L."/>
            <person name="Liu K.-W."/>
            <person name="Li Z."/>
            <person name="Hsiao Y.-Y."/>
            <person name="Qi Y."/>
            <person name="Fu T."/>
            <person name="Tang G."/>
            <person name="Zhang D."/>
            <person name="Sun W.-H."/>
            <person name="Liu D.-K."/>
            <person name="Li Y."/>
            <person name="Chen G.-Z."/>
            <person name="Liu X.-D."/>
            <person name="Liao X.-Y."/>
            <person name="Jiang Y.-T."/>
            <person name="Yu X."/>
            <person name="Hao Y."/>
            <person name="Huang J."/>
            <person name="Zhao X.-W."/>
            <person name="Ke S."/>
            <person name="Chen Y.-Y."/>
            <person name="Wu W.-L."/>
            <person name="Hsu J.-L."/>
            <person name="Lin Y.-F."/>
            <person name="Huang M.-D."/>
            <person name="Li C.-Y."/>
            <person name="Huang L."/>
            <person name="Wang Z.-W."/>
            <person name="Zhao X."/>
            <person name="Zhong W.-Y."/>
            <person name="Peng D.-H."/>
            <person name="Ahmad S."/>
            <person name="Lan S."/>
            <person name="Zhang J.-S."/>
            <person name="Tsai W.-C."/>
            <person name="Van De Peer Y."/>
            <person name="Liu Z.-J."/>
        </authorList>
    </citation>
    <scope>NUCLEOTIDE SEQUENCE</scope>
    <source>
        <strain evidence="1">SCP</strain>
        <tissue evidence="1">Leaves</tissue>
    </source>
</reference>
<gene>
    <name evidence="1" type="ORF">QJS04_geneDACA002141</name>
</gene>
<evidence type="ECO:0000313" key="2">
    <source>
        <dbReference type="Proteomes" id="UP001179952"/>
    </source>
</evidence>
<protein>
    <submittedName>
        <fullName evidence="1">Uncharacterized protein</fullName>
    </submittedName>
</protein>
<proteinExistence type="predicted"/>
<sequence>MKRKTNRSKAGMIWLSVIPAALWAIWKSRNDVIFKGMTFYYENLWESTIQLIKDQGTGMGGFRSIHIGEDACLITK</sequence>
<dbReference type="EMBL" id="JAUJYN010000011">
    <property type="protein sequence ID" value="KAK1260378.1"/>
    <property type="molecule type" value="Genomic_DNA"/>
</dbReference>
<reference evidence="1" key="1">
    <citation type="journal article" date="2023" name="Nat. Commun.">
        <title>Diploid and tetraploid genomes of Acorus and the evolution of monocots.</title>
        <authorList>
            <person name="Ma L."/>
            <person name="Liu K.W."/>
            <person name="Li Z."/>
            <person name="Hsiao Y.Y."/>
            <person name="Qi Y."/>
            <person name="Fu T."/>
            <person name="Tang G.D."/>
            <person name="Zhang D."/>
            <person name="Sun W.H."/>
            <person name="Liu D.K."/>
            <person name="Li Y."/>
            <person name="Chen G.Z."/>
            <person name="Liu X.D."/>
            <person name="Liao X.Y."/>
            <person name="Jiang Y.T."/>
            <person name="Yu X."/>
            <person name="Hao Y."/>
            <person name="Huang J."/>
            <person name="Zhao X.W."/>
            <person name="Ke S."/>
            <person name="Chen Y.Y."/>
            <person name="Wu W.L."/>
            <person name="Hsu J.L."/>
            <person name="Lin Y.F."/>
            <person name="Huang M.D."/>
            <person name="Li C.Y."/>
            <person name="Huang L."/>
            <person name="Wang Z.W."/>
            <person name="Zhao X."/>
            <person name="Zhong W.Y."/>
            <person name="Peng D.H."/>
            <person name="Ahmad S."/>
            <person name="Lan S."/>
            <person name="Zhang J.S."/>
            <person name="Tsai W.C."/>
            <person name="Van de Peer Y."/>
            <person name="Liu Z.J."/>
        </authorList>
    </citation>
    <scope>NUCLEOTIDE SEQUENCE</scope>
    <source>
        <strain evidence="1">SCP</strain>
    </source>
</reference>
<keyword evidence="2" id="KW-1185">Reference proteome</keyword>
<name>A0AAV9A8C0_ACOGR</name>
<comment type="caution">
    <text evidence="1">The sequence shown here is derived from an EMBL/GenBank/DDBJ whole genome shotgun (WGS) entry which is preliminary data.</text>
</comment>
<dbReference type="Proteomes" id="UP001179952">
    <property type="component" value="Unassembled WGS sequence"/>
</dbReference>
<dbReference type="AlphaFoldDB" id="A0AAV9A8C0"/>